<evidence type="ECO:0000313" key="5">
    <source>
        <dbReference type="Proteomes" id="UP000295252"/>
    </source>
</evidence>
<sequence>MSLPAFTATTNTANQLPPPPLPHNPTTNPPPPNTITVNGSPQKHQPTFKTTQNKPNTPIDELIVSWTSSIAYHCQKGRLSVAASEFNRMRLSGVEPNHVTFVSIISGCAHFPARALYFGAAIHGYTRKLGLDTGDVKVGSALIDMYSKFGQMGLARLCFDHMGFKNKVSWNTMIDGYMRNGDFEAAVNLFDEMPERDAITWTALIGGFSKQGLFQEALVWFQEMQLSGQEPDYVTLISLLSAIANLGMLGLGLWLHRYVMGCDLRDNIRVNNSLIDMYCRCGSVDLARQVFKSMPKRSLVSWNSIIVGLAMNGHAEEAIEYFWLMQKDGFEPDAVSFTGALTACSHAGLVKEGLNLFSTMSTVHRISPRIEHYGCMVDLYSRAGMLENALEVIEDMPMKPNEVVLGSLLAACRNKGDVKLAERLMSYIYQMDPEGDSNHVLLSNIYAALGSWHGASHVRKKMKALGIRKKPGISSIELDGVIHEFVAGDKSHVETEYVYAMLESLSLELRVSGYMPETNLSELYEYD</sequence>
<keyword evidence="5" id="KW-1185">Reference proteome</keyword>
<dbReference type="Pfam" id="PF01535">
    <property type="entry name" value="PPR"/>
    <property type="match status" value="4"/>
</dbReference>
<dbReference type="OMA" id="VDGYMRN"/>
<protein>
    <recommendedName>
        <fullName evidence="6">Pentacotripeptide-repeat region of PRORP domain-containing protein</fullName>
    </recommendedName>
</protein>
<dbReference type="Proteomes" id="UP000295252">
    <property type="component" value="Chromosome I"/>
</dbReference>
<dbReference type="FunFam" id="1.25.40.10:FF:000184">
    <property type="entry name" value="Pentatricopeptide repeat-containing protein, chloroplastic"/>
    <property type="match status" value="1"/>
</dbReference>
<evidence type="ECO:0000256" key="3">
    <source>
        <dbReference type="SAM" id="MobiDB-lite"/>
    </source>
</evidence>
<accession>A0A068UGT7</accession>
<dbReference type="GO" id="GO:0003723">
    <property type="term" value="F:RNA binding"/>
    <property type="evidence" value="ECO:0007669"/>
    <property type="project" value="InterPro"/>
</dbReference>
<dbReference type="PANTHER" id="PTHR47926">
    <property type="entry name" value="PENTATRICOPEPTIDE REPEAT-CONTAINING PROTEIN"/>
    <property type="match status" value="1"/>
</dbReference>
<dbReference type="Pfam" id="PF13041">
    <property type="entry name" value="PPR_2"/>
    <property type="match status" value="3"/>
</dbReference>
<dbReference type="InterPro" id="IPR002885">
    <property type="entry name" value="PPR_rpt"/>
</dbReference>
<dbReference type="AlphaFoldDB" id="A0A068UGT7"/>
<feature type="repeat" description="PPR" evidence="2">
    <location>
        <begin position="298"/>
        <end position="332"/>
    </location>
</feature>
<dbReference type="Pfam" id="PF20431">
    <property type="entry name" value="E_motif"/>
    <property type="match status" value="1"/>
</dbReference>
<evidence type="ECO:0008006" key="6">
    <source>
        <dbReference type="Google" id="ProtNLM"/>
    </source>
</evidence>
<dbReference type="InterPro" id="IPR046960">
    <property type="entry name" value="PPR_At4g14850-like_plant"/>
</dbReference>
<dbReference type="InterPro" id="IPR011990">
    <property type="entry name" value="TPR-like_helical_dom_sf"/>
</dbReference>
<gene>
    <name evidence="4" type="ORF">GSCOC_T00023879001</name>
</gene>
<dbReference type="GO" id="GO:0009451">
    <property type="term" value="P:RNA modification"/>
    <property type="evidence" value="ECO:0007669"/>
    <property type="project" value="EnsemblPlants"/>
</dbReference>
<dbReference type="InterPro" id="IPR046848">
    <property type="entry name" value="E_motif"/>
</dbReference>
<dbReference type="PANTHER" id="PTHR47926:SF510">
    <property type="entry name" value="PENTATRICOPEPTIDE REPEAT-CONTAINING PROTEIN"/>
    <property type="match status" value="1"/>
</dbReference>
<dbReference type="InParanoid" id="A0A068UGT7"/>
<dbReference type="GO" id="GO:0009507">
    <property type="term" value="C:chloroplast"/>
    <property type="evidence" value="ECO:0007669"/>
    <property type="project" value="EnsemblPlants"/>
</dbReference>
<feature type="compositionally biased region" description="Polar residues" evidence="3">
    <location>
        <begin position="35"/>
        <end position="56"/>
    </location>
</feature>
<feature type="repeat" description="PPR" evidence="2">
    <location>
        <begin position="267"/>
        <end position="297"/>
    </location>
</feature>
<proteinExistence type="predicted"/>
<evidence type="ECO:0000313" key="4">
    <source>
        <dbReference type="EMBL" id="CDP06853.1"/>
    </source>
</evidence>
<name>A0A068UGT7_COFCA</name>
<reference evidence="5" key="1">
    <citation type="journal article" date="2014" name="Science">
        <title>The coffee genome provides insight into the convergent evolution of caffeine biosynthesis.</title>
        <authorList>
            <person name="Denoeud F."/>
            <person name="Carretero-Paulet L."/>
            <person name="Dereeper A."/>
            <person name="Droc G."/>
            <person name="Guyot R."/>
            <person name="Pietrella M."/>
            <person name="Zheng C."/>
            <person name="Alberti A."/>
            <person name="Anthony F."/>
            <person name="Aprea G."/>
            <person name="Aury J.M."/>
            <person name="Bento P."/>
            <person name="Bernard M."/>
            <person name="Bocs S."/>
            <person name="Campa C."/>
            <person name="Cenci A."/>
            <person name="Combes M.C."/>
            <person name="Crouzillat D."/>
            <person name="Da Silva C."/>
            <person name="Daddiego L."/>
            <person name="De Bellis F."/>
            <person name="Dussert S."/>
            <person name="Garsmeur O."/>
            <person name="Gayraud T."/>
            <person name="Guignon V."/>
            <person name="Jahn K."/>
            <person name="Jamilloux V."/>
            <person name="Joet T."/>
            <person name="Labadie K."/>
            <person name="Lan T."/>
            <person name="Leclercq J."/>
            <person name="Lepelley M."/>
            <person name="Leroy T."/>
            <person name="Li L.T."/>
            <person name="Librado P."/>
            <person name="Lopez L."/>
            <person name="Munoz A."/>
            <person name="Noel B."/>
            <person name="Pallavicini A."/>
            <person name="Perrotta G."/>
            <person name="Poncet V."/>
            <person name="Pot D."/>
            <person name="Priyono X."/>
            <person name="Rigoreau M."/>
            <person name="Rouard M."/>
            <person name="Rozas J."/>
            <person name="Tranchant-Dubreuil C."/>
            <person name="VanBuren R."/>
            <person name="Zhang Q."/>
            <person name="Andrade A.C."/>
            <person name="Argout X."/>
            <person name="Bertrand B."/>
            <person name="de Kochko A."/>
            <person name="Graziosi G."/>
            <person name="Henry R.J."/>
            <person name="Jayarama X."/>
            <person name="Ming R."/>
            <person name="Nagai C."/>
            <person name="Rounsley S."/>
            <person name="Sankoff D."/>
            <person name="Giuliano G."/>
            <person name="Albert V.A."/>
            <person name="Wincker P."/>
            <person name="Lashermes P."/>
        </authorList>
    </citation>
    <scope>NUCLEOTIDE SEQUENCE [LARGE SCALE GENOMIC DNA]</scope>
    <source>
        <strain evidence="5">cv. DH200-94</strain>
    </source>
</reference>
<dbReference type="FunFam" id="1.25.40.10:FF:000348">
    <property type="entry name" value="Pentatricopeptide repeat-containing protein chloroplastic"/>
    <property type="match status" value="1"/>
</dbReference>
<evidence type="ECO:0000256" key="1">
    <source>
        <dbReference type="ARBA" id="ARBA00022737"/>
    </source>
</evidence>
<feature type="region of interest" description="Disordered" evidence="3">
    <location>
        <begin position="1"/>
        <end position="56"/>
    </location>
</feature>
<keyword evidence="1" id="KW-0677">Repeat</keyword>
<organism evidence="4 5">
    <name type="scientific">Coffea canephora</name>
    <name type="common">Robusta coffee</name>
    <dbReference type="NCBI Taxonomy" id="49390"/>
    <lineage>
        <taxon>Eukaryota</taxon>
        <taxon>Viridiplantae</taxon>
        <taxon>Streptophyta</taxon>
        <taxon>Embryophyta</taxon>
        <taxon>Tracheophyta</taxon>
        <taxon>Spermatophyta</taxon>
        <taxon>Magnoliopsida</taxon>
        <taxon>eudicotyledons</taxon>
        <taxon>Gunneridae</taxon>
        <taxon>Pentapetalae</taxon>
        <taxon>asterids</taxon>
        <taxon>lamiids</taxon>
        <taxon>Gentianales</taxon>
        <taxon>Rubiaceae</taxon>
        <taxon>Ixoroideae</taxon>
        <taxon>Gardenieae complex</taxon>
        <taxon>Bertiereae - Coffeeae clade</taxon>
        <taxon>Coffeeae</taxon>
        <taxon>Coffea</taxon>
    </lineage>
</organism>
<dbReference type="PhylomeDB" id="A0A068UGT7"/>
<dbReference type="EMBL" id="HG739108">
    <property type="protein sequence ID" value="CDP06853.1"/>
    <property type="molecule type" value="Genomic_DNA"/>
</dbReference>
<feature type="repeat" description="PPR" evidence="2">
    <location>
        <begin position="62"/>
        <end position="96"/>
    </location>
</feature>
<dbReference type="PROSITE" id="PS51375">
    <property type="entry name" value="PPR"/>
    <property type="match status" value="4"/>
</dbReference>
<dbReference type="STRING" id="49390.A0A068UGT7"/>
<feature type="compositionally biased region" description="Pro residues" evidence="3">
    <location>
        <begin position="16"/>
        <end position="33"/>
    </location>
</feature>
<dbReference type="Gramene" id="CDP06853">
    <property type="protein sequence ID" value="CDP06853"/>
    <property type="gene ID" value="GSCOC_T00023879001"/>
</dbReference>
<dbReference type="OrthoDB" id="185373at2759"/>
<dbReference type="Gene3D" id="1.25.40.10">
    <property type="entry name" value="Tetratricopeptide repeat domain"/>
    <property type="match status" value="4"/>
</dbReference>
<dbReference type="NCBIfam" id="TIGR00756">
    <property type="entry name" value="PPR"/>
    <property type="match status" value="4"/>
</dbReference>
<dbReference type="FunCoup" id="A0A068UGT7">
    <property type="interactions" value="1145"/>
</dbReference>
<evidence type="ECO:0000256" key="2">
    <source>
        <dbReference type="PROSITE-ProRule" id="PRU00708"/>
    </source>
</evidence>
<feature type="repeat" description="PPR" evidence="2">
    <location>
        <begin position="166"/>
        <end position="200"/>
    </location>
</feature>